<organism evidence="2 3">
    <name type="scientific">Psychroserpens luteus</name>
    <dbReference type="NCBI Taxonomy" id="1434066"/>
    <lineage>
        <taxon>Bacteria</taxon>
        <taxon>Pseudomonadati</taxon>
        <taxon>Bacteroidota</taxon>
        <taxon>Flavobacteriia</taxon>
        <taxon>Flavobacteriales</taxon>
        <taxon>Flavobacteriaceae</taxon>
        <taxon>Psychroserpens</taxon>
    </lineage>
</organism>
<dbReference type="InterPro" id="IPR031165">
    <property type="entry name" value="GNAT_YJDJ"/>
</dbReference>
<name>A0ABW5ZZK3_9FLAO</name>
<evidence type="ECO:0000259" key="1">
    <source>
        <dbReference type="PROSITE" id="PS51729"/>
    </source>
</evidence>
<gene>
    <name evidence="2" type="ORF">ACFS29_19535</name>
</gene>
<proteinExistence type="predicted"/>
<dbReference type="PROSITE" id="PS51729">
    <property type="entry name" value="GNAT_YJDJ"/>
    <property type="match status" value="1"/>
</dbReference>
<dbReference type="SUPFAM" id="SSF55729">
    <property type="entry name" value="Acyl-CoA N-acyltransferases (Nat)"/>
    <property type="match status" value="1"/>
</dbReference>
<dbReference type="Pfam" id="PF14542">
    <property type="entry name" value="Acetyltransf_CG"/>
    <property type="match status" value="1"/>
</dbReference>
<accession>A0ABW5ZZK3</accession>
<dbReference type="Gene3D" id="3.40.630.30">
    <property type="match status" value="1"/>
</dbReference>
<dbReference type="PANTHER" id="PTHR31435:SF10">
    <property type="entry name" value="BSR4717 PROTEIN"/>
    <property type="match status" value="1"/>
</dbReference>
<evidence type="ECO:0000313" key="2">
    <source>
        <dbReference type="EMBL" id="MFD2917855.1"/>
    </source>
</evidence>
<reference evidence="3" key="1">
    <citation type="journal article" date="2019" name="Int. J. Syst. Evol. Microbiol.">
        <title>The Global Catalogue of Microorganisms (GCM) 10K type strain sequencing project: providing services to taxonomists for standard genome sequencing and annotation.</title>
        <authorList>
            <consortium name="The Broad Institute Genomics Platform"/>
            <consortium name="The Broad Institute Genome Sequencing Center for Infectious Disease"/>
            <person name="Wu L."/>
            <person name="Ma J."/>
        </authorList>
    </citation>
    <scope>NUCLEOTIDE SEQUENCE [LARGE SCALE GENOMIC DNA]</scope>
    <source>
        <strain evidence="3">KCTC 32514</strain>
    </source>
</reference>
<dbReference type="InterPro" id="IPR016181">
    <property type="entry name" value="Acyl_CoA_acyltransferase"/>
</dbReference>
<keyword evidence="2" id="KW-0808">Transferase</keyword>
<dbReference type="CDD" id="cd04301">
    <property type="entry name" value="NAT_SF"/>
    <property type="match status" value="1"/>
</dbReference>
<keyword evidence="2" id="KW-0012">Acyltransferase</keyword>
<feature type="domain" description="N-acetyltransferase" evidence="1">
    <location>
        <begin position="6"/>
        <end position="93"/>
    </location>
</feature>
<protein>
    <submittedName>
        <fullName evidence="2">GNAT family N-acetyltransferase</fullName>
        <ecNumber evidence="2">2.3.1.-</ecNumber>
    </submittedName>
</protein>
<dbReference type="Proteomes" id="UP001597548">
    <property type="component" value="Unassembled WGS sequence"/>
</dbReference>
<dbReference type="GO" id="GO:0016746">
    <property type="term" value="F:acyltransferase activity"/>
    <property type="evidence" value="ECO:0007669"/>
    <property type="project" value="UniProtKB-KW"/>
</dbReference>
<evidence type="ECO:0000313" key="3">
    <source>
        <dbReference type="Proteomes" id="UP001597548"/>
    </source>
</evidence>
<dbReference type="InterPro" id="IPR045057">
    <property type="entry name" value="Gcn5-rel_NAT"/>
</dbReference>
<dbReference type="PANTHER" id="PTHR31435">
    <property type="entry name" value="PROTEIN NATD1"/>
    <property type="match status" value="1"/>
</dbReference>
<dbReference type="EMBL" id="JBHUOS010000016">
    <property type="protein sequence ID" value="MFD2917855.1"/>
    <property type="molecule type" value="Genomic_DNA"/>
</dbReference>
<sequence length="93" mass="10799">MEVKHNELKNKGKFYLEDNGKEIGEMTYVFVDENTIDINHTLIDKSYRGRDLGLLLIDKSAEFMRAHQLKAIPSCPYVDKVFKESTKYDDLIA</sequence>
<keyword evidence="3" id="KW-1185">Reference proteome</keyword>
<dbReference type="EC" id="2.3.1.-" evidence="2"/>
<comment type="caution">
    <text evidence="2">The sequence shown here is derived from an EMBL/GenBank/DDBJ whole genome shotgun (WGS) entry which is preliminary data.</text>
</comment>
<dbReference type="RefSeq" id="WP_194506929.1">
    <property type="nucleotide sequence ID" value="NZ_JADILU010000002.1"/>
</dbReference>